<dbReference type="PRINTS" id="PR00421">
    <property type="entry name" value="THIOREDOXIN"/>
</dbReference>
<evidence type="ECO:0000313" key="16">
    <source>
        <dbReference type="Proteomes" id="UP000046395"/>
    </source>
</evidence>
<dbReference type="GO" id="GO:0003810">
    <property type="term" value="F:protein-glutamine gamma-glutamyltransferase activity"/>
    <property type="evidence" value="ECO:0007669"/>
    <property type="project" value="UniProtKB-ARBA"/>
</dbReference>
<dbReference type="Pfam" id="PF00085">
    <property type="entry name" value="Thioredoxin"/>
    <property type="match status" value="2"/>
</dbReference>
<dbReference type="PROSITE" id="PS51352">
    <property type="entry name" value="THIOREDOXIN_2"/>
    <property type="match status" value="2"/>
</dbReference>
<dbReference type="InterPro" id="IPR013766">
    <property type="entry name" value="Thioredoxin_domain"/>
</dbReference>
<feature type="disulfide bond" description="Redox-active" evidence="11">
    <location>
        <begin position="394"/>
        <end position="397"/>
    </location>
</feature>
<evidence type="ECO:0000256" key="13">
    <source>
        <dbReference type="RuleBase" id="RU361130"/>
    </source>
</evidence>
<comment type="subcellular location">
    <subcellularLocation>
        <location evidence="2">Endoplasmic reticulum lumen</location>
    </subcellularLocation>
</comment>
<dbReference type="FunFam" id="3.40.30.10:FF:000027">
    <property type="entry name" value="protein disulfide-isomerase A2"/>
    <property type="match status" value="1"/>
</dbReference>
<dbReference type="PROSITE" id="PS00194">
    <property type="entry name" value="THIOREDOXIN_1"/>
    <property type="match status" value="2"/>
</dbReference>
<dbReference type="InterPro" id="IPR005792">
    <property type="entry name" value="Prot_disulphide_isomerase"/>
</dbReference>
<dbReference type="CDD" id="cd02981">
    <property type="entry name" value="PDI_b_family"/>
    <property type="match status" value="1"/>
</dbReference>
<protein>
    <recommendedName>
        <fullName evidence="4 13">Protein disulfide-isomerase</fullName>
        <ecNumber evidence="4 13">5.3.4.1</ecNumber>
    </recommendedName>
</protein>
<feature type="chain" id="PRO_5024501226" description="Protein disulfide-isomerase" evidence="13">
    <location>
        <begin position="19"/>
        <end position="491"/>
    </location>
</feature>
<dbReference type="InterPro" id="IPR036249">
    <property type="entry name" value="Thioredoxin-like_sf"/>
</dbReference>
<sequence>MIATPFAVVCCLVASALAADITEEDNVLVLTTKNFDSAIEDSKFILVEFYAPWCGHCKALAPEYAKAAKMLKAEKSDIKLAKVDATVETTLTEKYEVRGYPTLKFFKEGNMMDYTGGRDADSIVQWLKRKTGPVAKELTSAADAKEFAATGVAVVGFFKNRESDKAKKYLEVAGVVDNLMFGITSDNGVYKELKADGDGIILFKPFDDGRATYDGQYESEEMKKWLYVNSLPLVNEFSQTTAQKIFGGHIKTHMLLFVSKAAPETDNLIAEFTKAAKKFQGKLLFVSVDIDIEDNKRILEFFGMKETEVPSFRLISVGDDMLKYKPESVDITEKALSKFADDFFAGKLKNHLLSADLPDDWDKGSVKVLVANMFNDYLKKATKPVLVEFYAPWCGHCKQLAPIWEKLGDHYKDGQKVIIAKMDATANELEEVKIQSFPTILYFKKGASQGLRYGGDHTLEALIKFVDSEGKVGAEETAPETEAEEEKHEEL</sequence>
<feature type="domain" description="Thioredoxin" evidence="15">
    <location>
        <begin position="12"/>
        <end position="132"/>
    </location>
</feature>
<dbReference type="SUPFAM" id="SSF52833">
    <property type="entry name" value="Thioredoxin-like"/>
    <property type="match status" value="4"/>
</dbReference>
<comment type="catalytic activity">
    <reaction evidence="1 13">
        <text>Catalyzes the rearrangement of -S-S- bonds in proteins.</text>
        <dbReference type="EC" id="5.3.4.1"/>
    </reaction>
</comment>
<evidence type="ECO:0000256" key="6">
    <source>
        <dbReference type="ARBA" id="ARBA00022737"/>
    </source>
</evidence>
<dbReference type="AlphaFoldDB" id="A0A5S6R305"/>
<dbReference type="PANTHER" id="PTHR18929:SF240">
    <property type="entry name" value="PROTEIN DISULFIDE-ISOMERASE"/>
    <property type="match status" value="1"/>
</dbReference>
<dbReference type="Pfam" id="PF13848">
    <property type="entry name" value="Thioredoxin_6"/>
    <property type="match status" value="1"/>
</dbReference>
<evidence type="ECO:0000256" key="1">
    <source>
        <dbReference type="ARBA" id="ARBA00001182"/>
    </source>
</evidence>
<dbReference type="GO" id="GO:0034976">
    <property type="term" value="P:response to endoplasmic reticulum stress"/>
    <property type="evidence" value="ECO:0007669"/>
    <property type="project" value="TreeGrafter"/>
</dbReference>
<keyword evidence="16" id="KW-1185">Reference proteome</keyword>
<dbReference type="FunFam" id="3.40.30.10:FF:000030">
    <property type="entry name" value="Protein disulfide-isomerase"/>
    <property type="match status" value="1"/>
</dbReference>
<evidence type="ECO:0000256" key="2">
    <source>
        <dbReference type="ARBA" id="ARBA00004319"/>
    </source>
</evidence>
<feature type="signal peptide" evidence="13">
    <location>
        <begin position="1"/>
        <end position="18"/>
    </location>
</feature>
<dbReference type="GO" id="GO:0006457">
    <property type="term" value="P:protein folding"/>
    <property type="evidence" value="ECO:0007669"/>
    <property type="project" value="TreeGrafter"/>
</dbReference>
<evidence type="ECO:0000256" key="11">
    <source>
        <dbReference type="PIRSR" id="PIRSR605792-51"/>
    </source>
</evidence>
<dbReference type="GO" id="GO:0005788">
    <property type="term" value="C:endoplasmic reticulum lumen"/>
    <property type="evidence" value="ECO:0007669"/>
    <property type="project" value="UniProtKB-SubCell"/>
</dbReference>
<evidence type="ECO:0000256" key="7">
    <source>
        <dbReference type="ARBA" id="ARBA00022824"/>
    </source>
</evidence>
<keyword evidence="8 11" id="KW-1015">Disulfide bond</keyword>
<dbReference type="EC" id="5.3.4.1" evidence="4 13"/>
<keyword evidence="7" id="KW-0256">Endoplasmic reticulum</keyword>
<dbReference type="STRING" id="70415.A0A5S6R305"/>
<evidence type="ECO:0000256" key="10">
    <source>
        <dbReference type="ARBA" id="ARBA00023284"/>
    </source>
</evidence>
<dbReference type="WBParaSite" id="TMUE_3000013547.1">
    <property type="protein sequence ID" value="TMUE_3000013547.1"/>
    <property type="gene ID" value="WBGene00291552"/>
</dbReference>
<dbReference type="CDD" id="cd02995">
    <property type="entry name" value="PDI_a_PDI_a'_C"/>
    <property type="match status" value="1"/>
</dbReference>
<dbReference type="Proteomes" id="UP000046395">
    <property type="component" value="Unassembled WGS sequence"/>
</dbReference>
<keyword evidence="5 13" id="KW-0732">Signal</keyword>
<comment type="similarity">
    <text evidence="3 12">Belongs to the protein disulfide isomerase family.</text>
</comment>
<feature type="domain" description="Thioredoxin" evidence="15">
    <location>
        <begin position="346"/>
        <end position="471"/>
    </location>
</feature>
<dbReference type="Gene3D" id="3.40.30.10">
    <property type="entry name" value="Glutaredoxin"/>
    <property type="match status" value="4"/>
</dbReference>
<dbReference type="InterPro" id="IPR005788">
    <property type="entry name" value="PDI_thioredoxin-like_dom"/>
</dbReference>
<organism evidence="16 17">
    <name type="scientific">Trichuris muris</name>
    <name type="common">Mouse whipworm</name>
    <dbReference type="NCBI Taxonomy" id="70415"/>
    <lineage>
        <taxon>Eukaryota</taxon>
        <taxon>Metazoa</taxon>
        <taxon>Ecdysozoa</taxon>
        <taxon>Nematoda</taxon>
        <taxon>Enoplea</taxon>
        <taxon>Dorylaimia</taxon>
        <taxon>Trichinellida</taxon>
        <taxon>Trichuridae</taxon>
        <taxon>Trichuris</taxon>
    </lineage>
</organism>
<evidence type="ECO:0000256" key="14">
    <source>
        <dbReference type="SAM" id="MobiDB-lite"/>
    </source>
</evidence>
<dbReference type="NCBIfam" id="TIGR01126">
    <property type="entry name" value="pdi_dom"/>
    <property type="match status" value="2"/>
</dbReference>
<dbReference type="FunFam" id="3.40.30.10:FF:000042">
    <property type="entry name" value="protein disulfide-isomerase A2"/>
    <property type="match status" value="1"/>
</dbReference>
<dbReference type="PANTHER" id="PTHR18929">
    <property type="entry name" value="PROTEIN DISULFIDE ISOMERASE"/>
    <property type="match status" value="1"/>
</dbReference>
<feature type="region of interest" description="Disordered" evidence="14">
    <location>
        <begin position="471"/>
        <end position="491"/>
    </location>
</feature>
<keyword evidence="10 11" id="KW-0676">Redox-active center</keyword>
<feature type="disulfide bond" description="Redox-active" evidence="11">
    <location>
        <begin position="54"/>
        <end position="57"/>
    </location>
</feature>
<dbReference type="CDD" id="cd02982">
    <property type="entry name" value="PDI_b'_family"/>
    <property type="match status" value="1"/>
</dbReference>
<evidence type="ECO:0000313" key="17">
    <source>
        <dbReference type="WBParaSite" id="TMUE_3000013547.1"/>
    </source>
</evidence>
<evidence type="ECO:0000259" key="15">
    <source>
        <dbReference type="PROSITE" id="PS51352"/>
    </source>
</evidence>
<accession>A0A5S6R305</accession>
<evidence type="ECO:0000256" key="3">
    <source>
        <dbReference type="ARBA" id="ARBA00006347"/>
    </source>
</evidence>
<evidence type="ECO:0000256" key="8">
    <source>
        <dbReference type="ARBA" id="ARBA00023157"/>
    </source>
</evidence>
<dbReference type="InterPro" id="IPR017937">
    <property type="entry name" value="Thioredoxin_CS"/>
</dbReference>
<keyword evidence="6" id="KW-0677">Repeat</keyword>
<evidence type="ECO:0000256" key="4">
    <source>
        <dbReference type="ARBA" id="ARBA00012723"/>
    </source>
</evidence>
<dbReference type="GO" id="GO:0003756">
    <property type="term" value="F:protein disulfide isomerase activity"/>
    <property type="evidence" value="ECO:0007669"/>
    <property type="project" value="UniProtKB-EC"/>
</dbReference>
<evidence type="ECO:0000256" key="12">
    <source>
        <dbReference type="RuleBase" id="RU004208"/>
    </source>
</evidence>
<keyword evidence="9 13" id="KW-0413">Isomerase</keyword>
<reference evidence="17" key="1">
    <citation type="submission" date="2019-12" db="UniProtKB">
        <authorList>
            <consortium name="WormBaseParasite"/>
        </authorList>
    </citation>
    <scope>IDENTIFICATION</scope>
</reference>
<dbReference type="FunFam" id="3.40.30.10:FF:000023">
    <property type="entry name" value="Protein disulfide-isomerase"/>
    <property type="match status" value="1"/>
</dbReference>
<dbReference type="CDD" id="cd02961">
    <property type="entry name" value="PDI_a_family"/>
    <property type="match status" value="1"/>
</dbReference>
<evidence type="ECO:0000256" key="9">
    <source>
        <dbReference type="ARBA" id="ARBA00023235"/>
    </source>
</evidence>
<dbReference type="NCBIfam" id="TIGR01130">
    <property type="entry name" value="ER_PDI_fam"/>
    <property type="match status" value="1"/>
</dbReference>
<name>A0A5S6R305_TRIMR</name>
<evidence type="ECO:0000256" key="5">
    <source>
        <dbReference type="ARBA" id="ARBA00022729"/>
    </source>
</evidence>
<proteinExistence type="inferred from homology"/>